<gene>
    <name evidence="1" type="ORF">C8D82_101265</name>
</gene>
<organism evidence="1 2">
    <name type="scientific">Victivallis vadensis</name>
    <dbReference type="NCBI Taxonomy" id="172901"/>
    <lineage>
        <taxon>Bacteria</taxon>
        <taxon>Pseudomonadati</taxon>
        <taxon>Lentisphaerota</taxon>
        <taxon>Lentisphaeria</taxon>
        <taxon>Victivallales</taxon>
        <taxon>Victivallaceae</taxon>
        <taxon>Victivallis</taxon>
    </lineage>
</organism>
<dbReference type="SUPFAM" id="SSF51445">
    <property type="entry name" value="(Trans)glycosidases"/>
    <property type="match status" value="1"/>
</dbReference>
<dbReference type="InterPro" id="IPR013785">
    <property type="entry name" value="Aldolase_TIM"/>
</dbReference>
<dbReference type="RefSeq" id="WP_116882454.1">
    <property type="nucleotide sequence ID" value="NZ_CABMMC010000052.1"/>
</dbReference>
<comment type="caution">
    <text evidence="1">The sequence shown here is derived from an EMBL/GenBank/DDBJ whole genome shotgun (WGS) entry which is preliminary data.</text>
</comment>
<dbReference type="GeneID" id="78293791"/>
<dbReference type="InterPro" id="IPR017853">
    <property type="entry name" value="GH"/>
</dbReference>
<dbReference type="Proteomes" id="UP000245959">
    <property type="component" value="Unassembled WGS sequence"/>
</dbReference>
<evidence type="ECO:0000313" key="1">
    <source>
        <dbReference type="EMBL" id="PVY46065.1"/>
    </source>
</evidence>
<protein>
    <submittedName>
        <fullName evidence="1">Melibiase</fullName>
    </submittedName>
</protein>
<dbReference type="Gene3D" id="3.20.20.70">
    <property type="entry name" value="Aldolase class I"/>
    <property type="match status" value="1"/>
</dbReference>
<accession>A0A2U1BBN0</accession>
<keyword evidence="2" id="KW-1185">Reference proteome</keyword>
<proteinExistence type="predicted"/>
<sequence length="631" mass="73279">METLHYQNDRIEIEIAPEPFFTLKKFRDRRSGLNLCGSGPQEITADRKLLDEISFLGMEEQNNEILLNYRVGDIRLERHLFFYRTAGAFRYYDVFSTENDHAAMYYSTLLNLVLETEAGQAECVDFFSSTDHSNHRLLRRQARPGKNVGGYFLTDRLFIYKEAPMPDSRPIKGEYDFLWIPGEGRLEMVGLGFDNLRRGEKRRAYGVVVGLRDDFGLQRYQRERYGRLDRMEVLANSWPALHLDVTEPVIMRELELAAESGVSTVFIDDGYFSEFMGEIDTKKFPARFTALAARAAELGVELGLWANPLGLDIRHPKMLLWDGTEERDFMLDPPKWNWLARTNDFQQTELQGGAGAERSYSPVELLEPECFRFMKDKFTGYYREFGIRRFKFDLYQLTAFNTQRGDAQLHYEAYRRLLEELQQEIPGLVISMDITRRNRPGFDFGLDFGRLFLENRDRNYPDHRYYHPYMALGNFHQTAQFVPAHRIELEMMPQAAEYSVNYIAGTTVFATPLYWGLLADTSPQRRAELKTFFEQTAALREQWKNCLVLPIGEVPRKGNWSAVLAREPEGARGWLGVYRHGAEQQSCAFDPAGMKVRKKLLGSGEFRPENERTVFSEHDAYAFSLYELADC</sequence>
<name>A0A2U1BBN0_9BACT</name>
<reference evidence="1 2" key="1">
    <citation type="submission" date="2018-04" db="EMBL/GenBank/DDBJ databases">
        <title>Genomic Encyclopedia of Type Strains, Phase IV (KMG-IV): sequencing the most valuable type-strain genomes for metagenomic binning, comparative biology and taxonomic classification.</title>
        <authorList>
            <person name="Goeker M."/>
        </authorList>
    </citation>
    <scope>NUCLEOTIDE SEQUENCE [LARGE SCALE GENOMIC DNA]</scope>
    <source>
        <strain evidence="1 2">DSM 14823</strain>
    </source>
</reference>
<dbReference type="AlphaFoldDB" id="A0A2U1BBN0"/>
<evidence type="ECO:0000313" key="2">
    <source>
        <dbReference type="Proteomes" id="UP000245959"/>
    </source>
</evidence>
<dbReference type="EMBL" id="QEKH01000001">
    <property type="protein sequence ID" value="PVY46065.1"/>
    <property type="molecule type" value="Genomic_DNA"/>
</dbReference>